<evidence type="ECO:0000313" key="1">
    <source>
        <dbReference type="EMBL" id="ARM76816.1"/>
    </source>
</evidence>
<sequence length="63" mass="7474">MEKSIKKIKEGKTIKSLFIYSEEDPVTANLETLRRNAKLGNIEIIYYNYSRLDKLRNILDLLR</sequence>
<dbReference type="KEGG" id="aman:B6F84_12835"/>
<keyword evidence="2" id="KW-1185">Reference proteome</keyword>
<proteinExistence type="predicted"/>
<dbReference type="AlphaFoldDB" id="A0A1W6K2R5"/>
<accession>A0A1W6K2R5</accession>
<organism evidence="1 2">
    <name type="scientific">Acidianus manzaensis</name>
    <dbReference type="NCBI Taxonomy" id="282676"/>
    <lineage>
        <taxon>Archaea</taxon>
        <taxon>Thermoproteota</taxon>
        <taxon>Thermoprotei</taxon>
        <taxon>Sulfolobales</taxon>
        <taxon>Sulfolobaceae</taxon>
        <taxon>Acidianus</taxon>
    </lineage>
</organism>
<reference evidence="1 2" key="1">
    <citation type="submission" date="2017-03" db="EMBL/GenBank/DDBJ databases">
        <title>Sulfur activation and transportation mechanism of thermophilic Archaea Acidianus manzaensis YN-25.</title>
        <authorList>
            <person name="Ma Y."/>
            <person name="Yang Y."/>
            <person name="Xia J."/>
        </authorList>
    </citation>
    <scope>NUCLEOTIDE SEQUENCE [LARGE SCALE GENOMIC DNA]</scope>
    <source>
        <strain evidence="1 2">YN-25</strain>
    </source>
</reference>
<dbReference type="EMBL" id="CP020477">
    <property type="protein sequence ID" value="ARM76816.1"/>
    <property type="molecule type" value="Genomic_DNA"/>
</dbReference>
<name>A0A1W6K2R5_9CREN</name>
<protein>
    <submittedName>
        <fullName evidence="1">Uncharacterized protein</fullName>
    </submittedName>
</protein>
<evidence type="ECO:0000313" key="2">
    <source>
        <dbReference type="Proteomes" id="UP000193404"/>
    </source>
</evidence>
<dbReference type="STRING" id="282676.B6F84_12835"/>
<dbReference type="Proteomes" id="UP000193404">
    <property type="component" value="Chromosome"/>
</dbReference>
<gene>
    <name evidence="1" type="ORF">B6F84_12835</name>
</gene>